<dbReference type="GO" id="GO:0008270">
    <property type="term" value="F:zinc ion binding"/>
    <property type="evidence" value="ECO:0007669"/>
    <property type="project" value="UniProtKB-KW"/>
</dbReference>
<evidence type="ECO:0000313" key="8">
    <source>
        <dbReference type="EMBL" id="PIN27203.1"/>
    </source>
</evidence>
<reference evidence="9" key="1">
    <citation type="journal article" date="2018" name="Gigascience">
        <title>Genome assembly of the Pink Ipe (Handroanthus impetiginosus, Bignoniaceae), a highly valued, ecologically keystone Neotropical timber forest tree.</title>
        <authorList>
            <person name="Silva-Junior O.B."/>
            <person name="Grattapaglia D."/>
            <person name="Novaes E."/>
            <person name="Collevatti R.G."/>
        </authorList>
    </citation>
    <scope>NUCLEOTIDE SEQUENCE [LARGE SCALE GENOMIC DNA]</scope>
    <source>
        <strain evidence="9">cv. UFG-1</strain>
    </source>
</reference>
<dbReference type="OrthoDB" id="1305981at2759"/>
<name>A0A2G9IBU0_9LAMI</name>
<feature type="domain" description="GRF-type" evidence="7">
    <location>
        <begin position="9"/>
        <end position="49"/>
    </location>
</feature>
<gene>
    <name evidence="8" type="ORF">CDL12_00027</name>
</gene>
<comment type="caution">
    <text evidence="8">The sequence shown here is derived from an EMBL/GenBank/DDBJ whole genome shotgun (WGS) entry which is preliminary data.</text>
</comment>
<feature type="coiled-coil region" evidence="5">
    <location>
        <begin position="58"/>
        <end position="85"/>
    </location>
</feature>
<keyword evidence="5" id="KW-0175">Coiled coil</keyword>
<keyword evidence="1" id="KW-0479">Metal-binding</keyword>
<dbReference type="AlphaFoldDB" id="A0A2G9IBU0"/>
<proteinExistence type="predicted"/>
<keyword evidence="3" id="KW-0862">Zinc</keyword>
<dbReference type="PROSITE" id="PS51999">
    <property type="entry name" value="ZF_GRF"/>
    <property type="match status" value="1"/>
</dbReference>
<protein>
    <recommendedName>
        <fullName evidence="7">GRF-type domain-containing protein</fullName>
    </recommendedName>
</protein>
<dbReference type="PANTHER" id="PTHR33248">
    <property type="entry name" value="ZINC ION-BINDING PROTEIN"/>
    <property type="match status" value="1"/>
</dbReference>
<keyword evidence="9" id="KW-1185">Reference proteome</keyword>
<evidence type="ECO:0000259" key="7">
    <source>
        <dbReference type="PROSITE" id="PS51999"/>
    </source>
</evidence>
<keyword evidence="6" id="KW-0472">Membrane</keyword>
<feature type="transmembrane region" description="Helical" evidence="6">
    <location>
        <begin position="81"/>
        <end position="98"/>
    </location>
</feature>
<dbReference type="InterPro" id="IPR010666">
    <property type="entry name" value="Znf_GRF"/>
</dbReference>
<keyword evidence="2 4" id="KW-0863">Zinc-finger</keyword>
<organism evidence="8 9">
    <name type="scientific">Handroanthus impetiginosus</name>
    <dbReference type="NCBI Taxonomy" id="429701"/>
    <lineage>
        <taxon>Eukaryota</taxon>
        <taxon>Viridiplantae</taxon>
        <taxon>Streptophyta</taxon>
        <taxon>Embryophyta</taxon>
        <taxon>Tracheophyta</taxon>
        <taxon>Spermatophyta</taxon>
        <taxon>Magnoliopsida</taxon>
        <taxon>eudicotyledons</taxon>
        <taxon>Gunneridae</taxon>
        <taxon>Pentapetalae</taxon>
        <taxon>asterids</taxon>
        <taxon>lamiids</taxon>
        <taxon>Lamiales</taxon>
        <taxon>Bignoniaceae</taxon>
        <taxon>Crescentiina</taxon>
        <taxon>Tabebuia alliance</taxon>
        <taxon>Handroanthus</taxon>
    </lineage>
</organism>
<sequence length="99" mass="11237">MSDVVGASCLCGNAPRIHTSWTKENPERRFLTCAKIAGGCHFFEWEDGPMCARSGAIIPGLLLQLNKLDEEKARLERRNKIYVVLISVLLFVILFMWIQ</sequence>
<evidence type="ECO:0000256" key="1">
    <source>
        <dbReference type="ARBA" id="ARBA00022723"/>
    </source>
</evidence>
<evidence type="ECO:0000256" key="5">
    <source>
        <dbReference type="SAM" id="Coils"/>
    </source>
</evidence>
<evidence type="ECO:0000313" key="9">
    <source>
        <dbReference type="Proteomes" id="UP000231279"/>
    </source>
</evidence>
<evidence type="ECO:0000256" key="2">
    <source>
        <dbReference type="ARBA" id="ARBA00022771"/>
    </source>
</evidence>
<keyword evidence="6" id="KW-1133">Transmembrane helix</keyword>
<dbReference type="Proteomes" id="UP000231279">
    <property type="component" value="Unassembled WGS sequence"/>
</dbReference>
<evidence type="ECO:0000256" key="6">
    <source>
        <dbReference type="SAM" id="Phobius"/>
    </source>
</evidence>
<evidence type="ECO:0000256" key="3">
    <source>
        <dbReference type="ARBA" id="ARBA00022833"/>
    </source>
</evidence>
<dbReference type="Pfam" id="PF06839">
    <property type="entry name" value="Zn_ribbon_GRF"/>
    <property type="match status" value="1"/>
</dbReference>
<keyword evidence="6" id="KW-0812">Transmembrane</keyword>
<evidence type="ECO:0000256" key="4">
    <source>
        <dbReference type="PROSITE-ProRule" id="PRU01343"/>
    </source>
</evidence>
<accession>A0A2G9IBU0</accession>
<dbReference type="EMBL" id="NKXS01000002">
    <property type="protein sequence ID" value="PIN27203.1"/>
    <property type="molecule type" value="Genomic_DNA"/>
</dbReference>